<name>A0A0F9G0Y2_9ZZZZ</name>
<proteinExistence type="predicted"/>
<dbReference type="AlphaFoldDB" id="A0A0F9G0Y2"/>
<accession>A0A0F9G0Y2</accession>
<protein>
    <submittedName>
        <fullName evidence="1">Uncharacterized protein</fullName>
    </submittedName>
</protein>
<organism evidence="1">
    <name type="scientific">marine sediment metagenome</name>
    <dbReference type="NCBI Taxonomy" id="412755"/>
    <lineage>
        <taxon>unclassified sequences</taxon>
        <taxon>metagenomes</taxon>
        <taxon>ecological metagenomes</taxon>
    </lineage>
</organism>
<comment type="caution">
    <text evidence="1">The sequence shown here is derived from an EMBL/GenBank/DDBJ whole genome shotgun (WGS) entry which is preliminary data.</text>
</comment>
<reference evidence="1" key="1">
    <citation type="journal article" date="2015" name="Nature">
        <title>Complex archaea that bridge the gap between prokaryotes and eukaryotes.</title>
        <authorList>
            <person name="Spang A."/>
            <person name="Saw J.H."/>
            <person name="Jorgensen S.L."/>
            <person name="Zaremba-Niedzwiedzka K."/>
            <person name="Martijn J."/>
            <person name="Lind A.E."/>
            <person name="van Eijk R."/>
            <person name="Schleper C."/>
            <person name="Guy L."/>
            <person name="Ettema T.J."/>
        </authorList>
    </citation>
    <scope>NUCLEOTIDE SEQUENCE</scope>
</reference>
<gene>
    <name evidence="1" type="ORF">LCGC14_1886390</name>
</gene>
<dbReference type="EMBL" id="LAZR01019514">
    <property type="protein sequence ID" value="KKL92268.1"/>
    <property type="molecule type" value="Genomic_DNA"/>
</dbReference>
<sequence length="234" mass="27493">MTPILIYSPGAYGTSLLAHTFRLCGMDYGKATHGWKDSFYYHLQRSDVEAAMESRNDLYVGAVLDSYNQLACDFSGMKLGHFRRDTWEFLNPLLKQYWPDCKKFMNIRHPWETKMKIILRESKGIKGKTVQIDDLIDSFNFQLELIGEHDFKAIVYPDSWDNTRIMQIVKDIGLAFNHDVYAGDMWEVDSPDENNTKHFIWDKPTRASQEDKDRFEVEEPELHDKYMEILELAM</sequence>
<evidence type="ECO:0000313" key="1">
    <source>
        <dbReference type="EMBL" id="KKL92268.1"/>
    </source>
</evidence>